<comment type="similarity">
    <text evidence="2">Belongs to the bacterial diacylglycerol kinase family.</text>
</comment>
<name>A0A2W7RSA9_9BACT</name>
<accession>A0A2W7RSA9</accession>
<organism evidence="20 21">
    <name type="scientific">Hydrotalea sandarakina</name>
    <dbReference type="NCBI Taxonomy" id="1004304"/>
    <lineage>
        <taxon>Bacteria</taxon>
        <taxon>Pseudomonadati</taxon>
        <taxon>Bacteroidota</taxon>
        <taxon>Chitinophagia</taxon>
        <taxon>Chitinophagales</taxon>
        <taxon>Chitinophagaceae</taxon>
        <taxon>Hydrotalea</taxon>
    </lineage>
</organism>
<evidence type="ECO:0000313" key="21">
    <source>
        <dbReference type="Proteomes" id="UP000249720"/>
    </source>
</evidence>
<keyword evidence="14" id="KW-1208">Phospholipid metabolism</keyword>
<keyword evidence="18" id="KW-0479">Metal-binding</keyword>
<dbReference type="Gene3D" id="1.10.287.3610">
    <property type="match status" value="1"/>
</dbReference>
<dbReference type="GO" id="GO:0005886">
    <property type="term" value="C:plasma membrane"/>
    <property type="evidence" value="ECO:0007669"/>
    <property type="project" value="UniProtKB-SubCell"/>
</dbReference>
<feature type="active site" description="Proton acceptor" evidence="15">
    <location>
        <position position="63"/>
    </location>
</feature>
<evidence type="ECO:0000256" key="2">
    <source>
        <dbReference type="ARBA" id="ARBA00005967"/>
    </source>
</evidence>
<dbReference type="OrthoDB" id="1493837at2"/>
<dbReference type="AlphaFoldDB" id="A0A2W7RSA9"/>
<evidence type="ECO:0000256" key="18">
    <source>
        <dbReference type="PIRSR" id="PIRSR600829-4"/>
    </source>
</evidence>
<evidence type="ECO:0000256" key="17">
    <source>
        <dbReference type="PIRSR" id="PIRSR600829-3"/>
    </source>
</evidence>
<dbReference type="GO" id="GO:0005524">
    <property type="term" value="F:ATP binding"/>
    <property type="evidence" value="ECO:0007669"/>
    <property type="project" value="UniProtKB-KW"/>
</dbReference>
<keyword evidence="10 19" id="KW-1133">Transmembrane helix</keyword>
<evidence type="ECO:0000256" key="19">
    <source>
        <dbReference type="SAM" id="Phobius"/>
    </source>
</evidence>
<proteinExistence type="inferred from homology"/>
<evidence type="ECO:0000256" key="6">
    <source>
        <dbReference type="ARBA" id="ARBA00022692"/>
    </source>
</evidence>
<feature type="binding site" evidence="18">
    <location>
        <position position="70"/>
    </location>
    <ligand>
        <name>a divalent metal cation</name>
        <dbReference type="ChEBI" id="CHEBI:60240"/>
    </ligand>
</feature>
<evidence type="ECO:0000256" key="13">
    <source>
        <dbReference type="ARBA" id="ARBA00023209"/>
    </source>
</evidence>
<feature type="binding site" evidence="17">
    <location>
        <position position="70"/>
    </location>
    <ligand>
        <name>ATP</name>
        <dbReference type="ChEBI" id="CHEBI:30616"/>
    </ligand>
</feature>
<keyword evidence="12 19" id="KW-0472">Membrane</keyword>
<feature type="binding site" evidence="17">
    <location>
        <begin position="88"/>
        <end position="89"/>
    </location>
    <ligand>
        <name>ATP</name>
        <dbReference type="ChEBI" id="CHEBI:30616"/>
    </ligand>
</feature>
<dbReference type="InterPro" id="IPR036945">
    <property type="entry name" value="DAGK_sf"/>
</dbReference>
<keyword evidence="21" id="KW-1185">Reference proteome</keyword>
<evidence type="ECO:0000256" key="3">
    <source>
        <dbReference type="ARBA" id="ARBA00022475"/>
    </source>
</evidence>
<evidence type="ECO:0000256" key="5">
    <source>
        <dbReference type="ARBA" id="ARBA00022679"/>
    </source>
</evidence>
<keyword evidence="8 20" id="KW-0418">Kinase</keyword>
<dbReference type="InterPro" id="IPR033717">
    <property type="entry name" value="UDPK"/>
</dbReference>
<feature type="binding site" evidence="17">
    <location>
        <position position="22"/>
    </location>
    <ligand>
        <name>ATP</name>
        <dbReference type="ChEBI" id="CHEBI:30616"/>
    </ligand>
</feature>
<protein>
    <submittedName>
        <fullName evidence="20">Undecaprenol kinase/diacylglycerol kinase (ATP)</fullName>
    </submittedName>
</protein>
<feature type="binding site" evidence="18">
    <location>
        <position position="22"/>
    </location>
    <ligand>
        <name>a divalent metal cation</name>
        <dbReference type="ChEBI" id="CHEBI:60240"/>
    </ligand>
</feature>
<feature type="transmembrane region" description="Helical" evidence="19">
    <location>
        <begin position="50"/>
        <end position="69"/>
    </location>
</feature>
<keyword evidence="6 19" id="KW-0812">Transmembrane</keyword>
<dbReference type="GO" id="GO:0046872">
    <property type="term" value="F:metal ion binding"/>
    <property type="evidence" value="ECO:0007669"/>
    <property type="project" value="UniProtKB-KW"/>
</dbReference>
<reference evidence="20 21" key="1">
    <citation type="submission" date="2018-06" db="EMBL/GenBank/DDBJ databases">
        <title>Genomic Encyclopedia of Archaeal and Bacterial Type Strains, Phase II (KMG-II): from individual species to whole genera.</title>
        <authorList>
            <person name="Goeker M."/>
        </authorList>
    </citation>
    <scope>NUCLEOTIDE SEQUENCE [LARGE SCALE GENOMIC DNA]</scope>
    <source>
        <strain evidence="20 21">DSM 23241</strain>
    </source>
</reference>
<evidence type="ECO:0000256" key="11">
    <source>
        <dbReference type="ARBA" id="ARBA00023098"/>
    </source>
</evidence>
<feature type="binding site" evidence="16">
    <location>
        <position position="63"/>
    </location>
    <ligand>
        <name>substrate</name>
    </ligand>
</feature>
<evidence type="ECO:0000256" key="9">
    <source>
        <dbReference type="ARBA" id="ARBA00022840"/>
    </source>
</evidence>
<keyword evidence="9 17" id="KW-0067">ATP-binding</keyword>
<evidence type="ECO:0000256" key="4">
    <source>
        <dbReference type="ARBA" id="ARBA00022516"/>
    </source>
</evidence>
<keyword evidence="3" id="KW-1003">Cell membrane</keyword>
<evidence type="ECO:0000256" key="7">
    <source>
        <dbReference type="ARBA" id="ARBA00022741"/>
    </source>
</evidence>
<dbReference type="GO" id="GO:0008654">
    <property type="term" value="P:phospholipid biosynthetic process"/>
    <property type="evidence" value="ECO:0007669"/>
    <property type="project" value="UniProtKB-KW"/>
</dbReference>
<comment type="cofactor">
    <cofactor evidence="18">
        <name>Mg(2+)</name>
        <dbReference type="ChEBI" id="CHEBI:18420"/>
    </cofactor>
    <text evidence="18">Mn(2+), Zn(2+), Cd(2+) and Co(2+) support activity to lesser extents.</text>
</comment>
<dbReference type="PANTHER" id="PTHR34299">
    <property type="entry name" value="DIACYLGLYCEROL KINASE"/>
    <property type="match status" value="1"/>
</dbReference>
<comment type="caution">
    <text evidence="20">The sequence shown here is derived from an EMBL/GenBank/DDBJ whole genome shotgun (WGS) entry which is preliminary data.</text>
</comment>
<dbReference type="Proteomes" id="UP000249720">
    <property type="component" value="Unassembled WGS sequence"/>
</dbReference>
<dbReference type="RefSeq" id="WP_111296268.1">
    <property type="nucleotide sequence ID" value="NZ_QKZV01000007.1"/>
</dbReference>
<keyword evidence="7 17" id="KW-0547">Nucleotide-binding</keyword>
<dbReference type="PANTHER" id="PTHR34299:SF1">
    <property type="entry name" value="DIACYLGLYCEROL KINASE"/>
    <property type="match status" value="1"/>
</dbReference>
<evidence type="ECO:0000256" key="14">
    <source>
        <dbReference type="ARBA" id="ARBA00023264"/>
    </source>
</evidence>
<dbReference type="CDD" id="cd14265">
    <property type="entry name" value="UDPK_IM_like"/>
    <property type="match status" value="1"/>
</dbReference>
<keyword evidence="5" id="KW-0808">Transferase</keyword>
<keyword evidence="4" id="KW-0444">Lipid biosynthesis</keyword>
<dbReference type="InterPro" id="IPR000829">
    <property type="entry name" value="DAGK"/>
</dbReference>
<keyword evidence="18" id="KW-0460">Magnesium</keyword>
<gene>
    <name evidence="20" type="ORF">LX80_02130</name>
</gene>
<evidence type="ECO:0000256" key="15">
    <source>
        <dbReference type="PIRSR" id="PIRSR600829-1"/>
    </source>
</evidence>
<evidence type="ECO:0000256" key="10">
    <source>
        <dbReference type="ARBA" id="ARBA00022989"/>
    </source>
</evidence>
<evidence type="ECO:0000256" key="8">
    <source>
        <dbReference type="ARBA" id="ARBA00022777"/>
    </source>
</evidence>
<dbReference type="Pfam" id="PF01219">
    <property type="entry name" value="DAGK_prokar"/>
    <property type="match status" value="1"/>
</dbReference>
<dbReference type="GO" id="GO:0016301">
    <property type="term" value="F:kinase activity"/>
    <property type="evidence" value="ECO:0007669"/>
    <property type="project" value="UniProtKB-KW"/>
</dbReference>
<feature type="transmembrane region" description="Helical" evidence="19">
    <location>
        <begin position="90"/>
        <end position="111"/>
    </location>
</feature>
<sequence>MKIFWKALHLAATGIYLFFKYERNAKIQGCIALAAILLGIVLHVSKTEWIFILICIALVIALEMLNTAIEKTCNQITVQFQPNIKTIKDIAAGAVLWASCISAIIGCLIFIPKIYALITT</sequence>
<evidence type="ECO:0000256" key="16">
    <source>
        <dbReference type="PIRSR" id="PIRSR600829-2"/>
    </source>
</evidence>
<evidence type="ECO:0000313" key="20">
    <source>
        <dbReference type="EMBL" id="PZX61400.1"/>
    </source>
</evidence>
<evidence type="ECO:0000256" key="1">
    <source>
        <dbReference type="ARBA" id="ARBA00004651"/>
    </source>
</evidence>
<feature type="transmembrane region" description="Helical" evidence="19">
    <location>
        <begin position="27"/>
        <end position="44"/>
    </location>
</feature>
<keyword evidence="13" id="KW-0594">Phospholipid biosynthesis</keyword>
<dbReference type="EMBL" id="QKZV01000007">
    <property type="protein sequence ID" value="PZX61400.1"/>
    <property type="molecule type" value="Genomic_DNA"/>
</dbReference>
<evidence type="ECO:0000256" key="12">
    <source>
        <dbReference type="ARBA" id="ARBA00023136"/>
    </source>
</evidence>
<comment type="subcellular location">
    <subcellularLocation>
        <location evidence="1">Cell membrane</location>
        <topology evidence="1">Multi-pass membrane protein</topology>
    </subcellularLocation>
</comment>
<keyword evidence="11" id="KW-0443">Lipid metabolism</keyword>